<name>A0A8S1LY39_PARPR</name>
<dbReference type="EMBL" id="CAJJDM010000051">
    <property type="protein sequence ID" value="CAD8073698.1"/>
    <property type="molecule type" value="Genomic_DNA"/>
</dbReference>
<gene>
    <name evidence="1" type="ORF">PPRIM_AZ9-3.1.T0510195</name>
</gene>
<sequence length="131" mass="15688">MNSNNSTVSHLSENYETKYYINDQEKENKNIQIPTFKQYYELNNTTTLNTITQKLTNTICEIQETENSLYETLQKTEITEEQKQQIKIRIIKLQMLQVIAQFKTETKSNLSKIQRELREIQNYILNELLQF</sequence>
<dbReference type="AlphaFoldDB" id="A0A8S1LY39"/>
<accession>A0A8S1LY39</accession>
<evidence type="ECO:0000313" key="1">
    <source>
        <dbReference type="EMBL" id="CAD8073698.1"/>
    </source>
</evidence>
<keyword evidence="2" id="KW-1185">Reference proteome</keyword>
<organism evidence="1 2">
    <name type="scientific">Paramecium primaurelia</name>
    <dbReference type="NCBI Taxonomy" id="5886"/>
    <lineage>
        <taxon>Eukaryota</taxon>
        <taxon>Sar</taxon>
        <taxon>Alveolata</taxon>
        <taxon>Ciliophora</taxon>
        <taxon>Intramacronucleata</taxon>
        <taxon>Oligohymenophorea</taxon>
        <taxon>Peniculida</taxon>
        <taxon>Parameciidae</taxon>
        <taxon>Paramecium</taxon>
    </lineage>
</organism>
<dbReference type="OMA" id="ICEIQET"/>
<reference evidence="1" key="1">
    <citation type="submission" date="2021-01" db="EMBL/GenBank/DDBJ databases">
        <authorList>
            <consortium name="Genoscope - CEA"/>
            <person name="William W."/>
        </authorList>
    </citation>
    <scope>NUCLEOTIDE SEQUENCE</scope>
</reference>
<protein>
    <submittedName>
        <fullName evidence="1">Uncharacterized protein</fullName>
    </submittedName>
</protein>
<comment type="caution">
    <text evidence="1">The sequence shown here is derived from an EMBL/GenBank/DDBJ whole genome shotgun (WGS) entry which is preliminary data.</text>
</comment>
<evidence type="ECO:0000313" key="2">
    <source>
        <dbReference type="Proteomes" id="UP000688137"/>
    </source>
</evidence>
<dbReference type="Proteomes" id="UP000688137">
    <property type="component" value="Unassembled WGS sequence"/>
</dbReference>
<proteinExistence type="predicted"/>